<name>A0ABN1G8Y1_9ACTN</name>
<proteinExistence type="predicted"/>
<keyword evidence="2" id="KW-0472">Membrane</keyword>
<keyword evidence="2" id="KW-0812">Transmembrane</keyword>
<reference evidence="4 5" key="1">
    <citation type="journal article" date="2019" name="Int. J. Syst. Evol. Microbiol.">
        <title>The Global Catalogue of Microorganisms (GCM) 10K type strain sequencing project: providing services to taxonomists for standard genome sequencing and annotation.</title>
        <authorList>
            <consortium name="The Broad Institute Genomics Platform"/>
            <consortium name="The Broad Institute Genome Sequencing Center for Infectious Disease"/>
            <person name="Wu L."/>
            <person name="Ma J."/>
        </authorList>
    </citation>
    <scope>NUCLEOTIDE SEQUENCE [LARGE SCALE GENOMIC DNA]</scope>
    <source>
        <strain evidence="4 5">JCM 10671</strain>
    </source>
</reference>
<dbReference type="EMBL" id="BAAAHE010000006">
    <property type="protein sequence ID" value="GAA0606558.1"/>
    <property type="molecule type" value="Genomic_DNA"/>
</dbReference>
<dbReference type="RefSeq" id="WP_344601371.1">
    <property type="nucleotide sequence ID" value="NZ_BAAAHE010000006.1"/>
</dbReference>
<evidence type="ECO:0000256" key="2">
    <source>
        <dbReference type="SAM" id="Phobius"/>
    </source>
</evidence>
<accession>A0ABN1G8Y1</accession>
<dbReference type="PANTHER" id="PTHR37938:SF1">
    <property type="entry name" value="BLL0215 PROTEIN"/>
    <property type="match status" value="1"/>
</dbReference>
<evidence type="ECO:0000256" key="1">
    <source>
        <dbReference type="SAM" id="MobiDB-lite"/>
    </source>
</evidence>
<sequence length="199" mass="21678">MLRRRERIPLLEGEKLVFELREHCFTLVWPVIILIATTGISAFLAGTVPDTGARTTLRLIIGATAGAIVLRWSVWPFLSWYAHSWVLTSRRLLVRHGVFSRRGLDVPLDRVIGSSASRTLLQRMFRSGRLTISTASPAGDLVIENTPMLAEVQKVVAAAVANSGPPAIRPSGLTSPAFPPPNPASSHQPFPPQQFPASS</sequence>
<protein>
    <recommendedName>
        <fullName evidence="3">YdbS-like PH domain-containing protein</fullName>
    </recommendedName>
</protein>
<evidence type="ECO:0000313" key="5">
    <source>
        <dbReference type="Proteomes" id="UP001500957"/>
    </source>
</evidence>
<keyword evidence="2" id="KW-1133">Transmembrane helix</keyword>
<dbReference type="Pfam" id="PF03703">
    <property type="entry name" value="bPH_2"/>
    <property type="match status" value="1"/>
</dbReference>
<dbReference type="InterPro" id="IPR005182">
    <property type="entry name" value="YdbS-like_PH"/>
</dbReference>
<organism evidence="4 5">
    <name type="scientific">Sporichthya brevicatena</name>
    <dbReference type="NCBI Taxonomy" id="171442"/>
    <lineage>
        <taxon>Bacteria</taxon>
        <taxon>Bacillati</taxon>
        <taxon>Actinomycetota</taxon>
        <taxon>Actinomycetes</taxon>
        <taxon>Sporichthyales</taxon>
        <taxon>Sporichthyaceae</taxon>
        <taxon>Sporichthya</taxon>
    </lineage>
</organism>
<feature type="domain" description="YdbS-like PH" evidence="3">
    <location>
        <begin position="80"/>
        <end position="153"/>
    </location>
</feature>
<gene>
    <name evidence="4" type="ORF">GCM10009547_05650</name>
</gene>
<feature type="transmembrane region" description="Helical" evidence="2">
    <location>
        <begin position="24"/>
        <end position="45"/>
    </location>
</feature>
<feature type="transmembrane region" description="Helical" evidence="2">
    <location>
        <begin position="57"/>
        <end position="82"/>
    </location>
</feature>
<feature type="region of interest" description="Disordered" evidence="1">
    <location>
        <begin position="167"/>
        <end position="199"/>
    </location>
</feature>
<evidence type="ECO:0000259" key="3">
    <source>
        <dbReference type="Pfam" id="PF03703"/>
    </source>
</evidence>
<feature type="compositionally biased region" description="Pro residues" evidence="1">
    <location>
        <begin position="177"/>
        <end position="199"/>
    </location>
</feature>
<dbReference type="PANTHER" id="PTHR37938">
    <property type="entry name" value="BLL0215 PROTEIN"/>
    <property type="match status" value="1"/>
</dbReference>
<comment type="caution">
    <text evidence="4">The sequence shown here is derived from an EMBL/GenBank/DDBJ whole genome shotgun (WGS) entry which is preliminary data.</text>
</comment>
<dbReference type="Proteomes" id="UP001500957">
    <property type="component" value="Unassembled WGS sequence"/>
</dbReference>
<keyword evidence="5" id="KW-1185">Reference proteome</keyword>
<evidence type="ECO:0000313" key="4">
    <source>
        <dbReference type="EMBL" id="GAA0606558.1"/>
    </source>
</evidence>